<dbReference type="GO" id="GO:0002376">
    <property type="term" value="P:immune system process"/>
    <property type="evidence" value="ECO:0007669"/>
    <property type="project" value="UniProtKB-KW"/>
</dbReference>
<dbReference type="SMART" id="SM00406">
    <property type="entry name" value="IGv"/>
    <property type="match status" value="2"/>
</dbReference>
<dbReference type="SUPFAM" id="SSF48726">
    <property type="entry name" value="Immunoglobulin"/>
    <property type="match status" value="2"/>
</dbReference>
<evidence type="ECO:0000256" key="1">
    <source>
        <dbReference type="ARBA" id="ARBA00004236"/>
    </source>
</evidence>
<dbReference type="InterPro" id="IPR007110">
    <property type="entry name" value="Ig-like_dom"/>
</dbReference>
<evidence type="ECO:0000256" key="5">
    <source>
        <dbReference type="ARBA" id="ARBA00023136"/>
    </source>
</evidence>
<dbReference type="EMBL" id="OY660869">
    <property type="protein sequence ID" value="CAJ1059004.1"/>
    <property type="molecule type" value="Genomic_DNA"/>
</dbReference>
<name>A0AAV1FE66_XYRNO</name>
<evidence type="ECO:0000313" key="12">
    <source>
        <dbReference type="Proteomes" id="UP001178508"/>
    </source>
</evidence>
<keyword evidence="12" id="KW-1185">Reference proteome</keyword>
<evidence type="ECO:0000256" key="9">
    <source>
        <dbReference type="SAM" id="SignalP"/>
    </source>
</evidence>
<evidence type="ECO:0000259" key="10">
    <source>
        <dbReference type="PROSITE" id="PS50835"/>
    </source>
</evidence>
<dbReference type="Pfam" id="PF07686">
    <property type="entry name" value="V-set"/>
    <property type="match status" value="2"/>
</dbReference>
<dbReference type="GO" id="GO:0005886">
    <property type="term" value="C:plasma membrane"/>
    <property type="evidence" value="ECO:0007669"/>
    <property type="project" value="UniProtKB-SubCell"/>
</dbReference>
<evidence type="ECO:0000256" key="7">
    <source>
        <dbReference type="ARBA" id="ARBA00023180"/>
    </source>
</evidence>
<reference evidence="11" key="1">
    <citation type="submission" date="2023-08" db="EMBL/GenBank/DDBJ databases">
        <authorList>
            <person name="Alioto T."/>
            <person name="Alioto T."/>
            <person name="Gomez Garrido J."/>
        </authorList>
    </citation>
    <scope>NUCLEOTIDE SEQUENCE</scope>
</reference>
<evidence type="ECO:0000256" key="6">
    <source>
        <dbReference type="ARBA" id="ARBA00023157"/>
    </source>
</evidence>
<dbReference type="InterPro" id="IPR013106">
    <property type="entry name" value="Ig_V-set"/>
</dbReference>
<keyword evidence="7" id="KW-0325">Glycoprotein</keyword>
<sequence>MGNFSCARDRCFTTMIGRLAALVLLSTVCQTKDMPHPFSLTVVEPGGNATLLCSGAKAEAGLFNWYRLVSGYMVQTITAGSFAKITLEEQFSNPRFEIKKEGTLFLLIIRNVSKEDEATYFCQAGSPYTMKVVNSTFLTVNDHKNHLSFVYVKQRPETQSVQAGDSVSLQCSLLFKDKETREQCPREHDVYWFRAGSGEALPGVIYIKNPKSDEDEERRCVYSLSKTIQNSSDAGTYYCAVVTCGEILFGEGTTVETMFSGQEWSPVVITLGALLVLCLIVIAVLIFSRD</sequence>
<feature type="domain" description="Ig-like" evidence="10">
    <location>
        <begin position="127"/>
        <end position="260"/>
    </location>
</feature>
<keyword evidence="8" id="KW-1133">Transmembrane helix</keyword>
<dbReference type="PROSITE" id="PS50835">
    <property type="entry name" value="IG_LIKE"/>
    <property type="match status" value="2"/>
</dbReference>
<dbReference type="CDD" id="cd00099">
    <property type="entry name" value="IgV"/>
    <property type="match status" value="2"/>
</dbReference>
<keyword evidence="8" id="KW-0812">Transmembrane</keyword>
<evidence type="ECO:0000256" key="2">
    <source>
        <dbReference type="ARBA" id="ARBA00022475"/>
    </source>
</evidence>
<keyword evidence="5 8" id="KW-0472">Membrane</keyword>
<evidence type="ECO:0000256" key="8">
    <source>
        <dbReference type="SAM" id="Phobius"/>
    </source>
</evidence>
<dbReference type="PANTHER" id="PTHR19433:SF133">
    <property type="entry name" value="IMMUNE-TYPE RECEPTOR 5 PRECURSOR-RELATED"/>
    <property type="match status" value="1"/>
</dbReference>
<dbReference type="AlphaFoldDB" id="A0AAV1FE66"/>
<dbReference type="InterPro" id="IPR036179">
    <property type="entry name" value="Ig-like_dom_sf"/>
</dbReference>
<keyword evidence="6" id="KW-1015">Disulfide bond</keyword>
<dbReference type="Gene3D" id="2.60.40.10">
    <property type="entry name" value="Immunoglobulins"/>
    <property type="match status" value="2"/>
</dbReference>
<protein>
    <submittedName>
        <fullName evidence="11">Uncharacterized protein LOC110005741</fullName>
    </submittedName>
</protein>
<dbReference type="InterPro" id="IPR052051">
    <property type="entry name" value="TCR_complex_component"/>
</dbReference>
<dbReference type="Proteomes" id="UP001178508">
    <property type="component" value="Chromosome 6"/>
</dbReference>
<keyword evidence="4" id="KW-0391">Immunity</keyword>
<accession>A0AAV1FE66</accession>
<dbReference type="SMART" id="SM00409">
    <property type="entry name" value="IG"/>
    <property type="match status" value="2"/>
</dbReference>
<dbReference type="InterPro" id="IPR003599">
    <property type="entry name" value="Ig_sub"/>
</dbReference>
<feature type="transmembrane region" description="Helical" evidence="8">
    <location>
        <begin position="264"/>
        <end position="287"/>
    </location>
</feature>
<dbReference type="InterPro" id="IPR013783">
    <property type="entry name" value="Ig-like_fold"/>
</dbReference>
<gene>
    <name evidence="11" type="ORF">XNOV1_A029954</name>
</gene>
<proteinExistence type="predicted"/>
<feature type="chain" id="PRO_5043875004" evidence="9">
    <location>
        <begin position="32"/>
        <end position="290"/>
    </location>
</feature>
<evidence type="ECO:0000313" key="11">
    <source>
        <dbReference type="EMBL" id="CAJ1059004.1"/>
    </source>
</evidence>
<evidence type="ECO:0000256" key="4">
    <source>
        <dbReference type="ARBA" id="ARBA00022859"/>
    </source>
</evidence>
<comment type="subcellular location">
    <subcellularLocation>
        <location evidence="1">Cell membrane</location>
    </subcellularLocation>
</comment>
<dbReference type="GO" id="GO:0009617">
    <property type="term" value="P:response to bacterium"/>
    <property type="evidence" value="ECO:0007669"/>
    <property type="project" value="TreeGrafter"/>
</dbReference>
<keyword evidence="3 9" id="KW-0732">Signal</keyword>
<dbReference type="PANTHER" id="PTHR19433">
    <property type="entry name" value="T-CELL RECEPTOR ALPHA CHAIN V REGION-RELATED"/>
    <property type="match status" value="1"/>
</dbReference>
<evidence type="ECO:0000256" key="3">
    <source>
        <dbReference type="ARBA" id="ARBA00022729"/>
    </source>
</evidence>
<keyword evidence="2" id="KW-1003">Cell membrane</keyword>
<organism evidence="11 12">
    <name type="scientific">Xyrichtys novacula</name>
    <name type="common">Pearly razorfish</name>
    <name type="synonym">Hemipteronotus novacula</name>
    <dbReference type="NCBI Taxonomy" id="13765"/>
    <lineage>
        <taxon>Eukaryota</taxon>
        <taxon>Metazoa</taxon>
        <taxon>Chordata</taxon>
        <taxon>Craniata</taxon>
        <taxon>Vertebrata</taxon>
        <taxon>Euteleostomi</taxon>
        <taxon>Actinopterygii</taxon>
        <taxon>Neopterygii</taxon>
        <taxon>Teleostei</taxon>
        <taxon>Neoteleostei</taxon>
        <taxon>Acanthomorphata</taxon>
        <taxon>Eupercaria</taxon>
        <taxon>Labriformes</taxon>
        <taxon>Labridae</taxon>
        <taxon>Xyrichtys</taxon>
    </lineage>
</organism>
<feature type="domain" description="Ig-like" evidence="10">
    <location>
        <begin position="35"/>
        <end position="124"/>
    </location>
</feature>
<feature type="signal peptide" evidence="9">
    <location>
        <begin position="1"/>
        <end position="31"/>
    </location>
</feature>